<evidence type="ECO:0000256" key="1">
    <source>
        <dbReference type="SAM" id="MobiDB-lite"/>
    </source>
</evidence>
<dbReference type="AlphaFoldDB" id="A0A6J4SUM1"/>
<feature type="compositionally biased region" description="Basic and acidic residues" evidence="1">
    <location>
        <begin position="59"/>
        <end position="75"/>
    </location>
</feature>
<gene>
    <name evidence="2" type="ORF">AVDCRST_MAG44-989</name>
</gene>
<dbReference type="GO" id="GO:0016787">
    <property type="term" value="F:hydrolase activity"/>
    <property type="evidence" value="ECO:0007669"/>
    <property type="project" value="UniProtKB-KW"/>
</dbReference>
<dbReference type="EMBL" id="CADCVY010000072">
    <property type="protein sequence ID" value="CAA9505585.1"/>
    <property type="molecule type" value="Genomic_DNA"/>
</dbReference>
<evidence type="ECO:0000313" key="2">
    <source>
        <dbReference type="EMBL" id="CAA9505585.1"/>
    </source>
</evidence>
<accession>A0A6J4SUM1</accession>
<name>A0A6J4SUM1_9SPHN</name>
<keyword evidence="2" id="KW-0378">Hydrolase</keyword>
<protein>
    <submittedName>
        <fullName evidence="2">ATP synthase F0 sector subunit c</fullName>
        <ecNumber evidence="2">3.6.3.14</ecNumber>
    </submittedName>
</protein>
<feature type="non-terminal residue" evidence="2">
    <location>
        <position position="1"/>
    </location>
</feature>
<feature type="region of interest" description="Disordered" evidence="1">
    <location>
        <begin position="13"/>
        <end position="75"/>
    </location>
</feature>
<proteinExistence type="predicted"/>
<dbReference type="EC" id="3.6.3.14" evidence="2"/>
<reference evidence="2" key="1">
    <citation type="submission" date="2020-02" db="EMBL/GenBank/DDBJ databases">
        <authorList>
            <person name="Meier V. D."/>
        </authorList>
    </citation>
    <scope>NUCLEOTIDE SEQUENCE</scope>
    <source>
        <strain evidence="2">AVDCRST_MAG44</strain>
    </source>
</reference>
<feature type="compositionally biased region" description="Basic residues" evidence="1">
    <location>
        <begin position="13"/>
        <end position="36"/>
    </location>
</feature>
<feature type="non-terminal residue" evidence="2">
    <location>
        <position position="75"/>
    </location>
</feature>
<organism evidence="2">
    <name type="scientific">uncultured Sphingomonas sp</name>
    <dbReference type="NCBI Taxonomy" id="158754"/>
    <lineage>
        <taxon>Bacteria</taxon>
        <taxon>Pseudomonadati</taxon>
        <taxon>Pseudomonadota</taxon>
        <taxon>Alphaproteobacteria</taxon>
        <taxon>Sphingomonadales</taxon>
        <taxon>Sphingomonadaceae</taxon>
        <taxon>Sphingomonas</taxon>
        <taxon>environmental samples</taxon>
    </lineage>
</organism>
<sequence length="75" mass="9076">GFRFRTGHRCRSCSHWRRRRGRRRGQRLRLVPRKRAAQPGRCRQPAGPPVHRLRGRRAARPDRVRRRDDHPLRAL</sequence>